<keyword evidence="2" id="KW-1185">Reference proteome</keyword>
<gene>
    <name evidence="1" type="ORF">DXN04_27650</name>
</gene>
<dbReference type="OrthoDB" id="641005at2"/>
<dbReference type="AlphaFoldDB" id="A0A3E1NU84"/>
<name>A0A3E1NU84_9BACT</name>
<evidence type="ECO:0000313" key="2">
    <source>
        <dbReference type="Proteomes" id="UP000261174"/>
    </source>
</evidence>
<reference evidence="1 2" key="1">
    <citation type="submission" date="2018-08" db="EMBL/GenBank/DDBJ databases">
        <title>Chitinophaga sp. K20C18050901, a novel bacterium isolated from forest soil.</title>
        <authorList>
            <person name="Wang C."/>
        </authorList>
    </citation>
    <scope>NUCLEOTIDE SEQUENCE [LARGE SCALE GENOMIC DNA]</scope>
    <source>
        <strain evidence="1 2">K20C18050901</strain>
    </source>
</reference>
<comment type="caution">
    <text evidence="1">The sequence shown here is derived from an EMBL/GenBank/DDBJ whole genome shotgun (WGS) entry which is preliminary data.</text>
</comment>
<proteinExistence type="predicted"/>
<evidence type="ECO:0000313" key="1">
    <source>
        <dbReference type="EMBL" id="RFM31501.1"/>
    </source>
</evidence>
<organism evidence="1 2">
    <name type="scientific">Chitinophaga silvisoli</name>
    <dbReference type="NCBI Taxonomy" id="2291814"/>
    <lineage>
        <taxon>Bacteria</taxon>
        <taxon>Pseudomonadati</taxon>
        <taxon>Bacteroidota</taxon>
        <taxon>Chitinophagia</taxon>
        <taxon>Chitinophagales</taxon>
        <taxon>Chitinophagaceae</taxon>
        <taxon>Chitinophaga</taxon>
    </lineage>
</organism>
<evidence type="ECO:0008006" key="3">
    <source>
        <dbReference type="Google" id="ProtNLM"/>
    </source>
</evidence>
<dbReference type="SUPFAM" id="SSF52402">
    <property type="entry name" value="Adenine nucleotide alpha hydrolases-like"/>
    <property type="match status" value="1"/>
</dbReference>
<dbReference type="Gene3D" id="3.40.50.12370">
    <property type="match status" value="1"/>
</dbReference>
<protein>
    <recommendedName>
        <fullName evidence="3">Universal stress protein</fullName>
    </recommendedName>
</protein>
<dbReference type="RefSeq" id="WP_116856657.1">
    <property type="nucleotide sequence ID" value="NZ_QTJV01000013.1"/>
</dbReference>
<dbReference type="Proteomes" id="UP000261174">
    <property type="component" value="Unassembled WGS sequence"/>
</dbReference>
<sequence>MKRILYVQEALNFNPDNLEFIDFIYGLASGRVMAFFLEKEDMPEASVPISKGNICRFKDACHVRGIPYSIFRNNVQQLVDIALETRYADLLLVDLANKKEHIPAEFAAQLLRNAECPVIVLPLNFMGIEELVFTYDGNASSVYAIKQFAYLFPYLGNYKANLICINPGNIHEREWNIFREWMNTVYTRIVFIYVEANVEEKLLEILHKRDHPFIVMGAYGRRAISGSLVPGHADAVIQLTSQALFIAHL</sequence>
<accession>A0A3E1NU84</accession>
<dbReference type="EMBL" id="QTJV01000013">
    <property type="protein sequence ID" value="RFM31501.1"/>
    <property type="molecule type" value="Genomic_DNA"/>
</dbReference>